<protein>
    <recommendedName>
        <fullName evidence="4">Cytochrome c domain-containing protein</fullName>
    </recommendedName>
</protein>
<reference evidence="2 3" key="1">
    <citation type="submission" date="2023-09" db="EMBL/GenBank/DDBJ databases">
        <authorList>
            <person name="Rey-Velasco X."/>
        </authorList>
    </citation>
    <scope>NUCLEOTIDE SEQUENCE [LARGE SCALE GENOMIC DNA]</scope>
    <source>
        <strain evidence="2 3">W332</strain>
    </source>
</reference>
<gene>
    <name evidence="2" type="ORF">RM697_05865</name>
</gene>
<evidence type="ECO:0008006" key="4">
    <source>
        <dbReference type="Google" id="ProtNLM"/>
    </source>
</evidence>
<comment type="caution">
    <text evidence="2">The sequence shown here is derived from an EMBL/GenBank/DDBJ whole genome shotgun (WGS) entry which is preliminary data.</text>
</comment>
<accession>A0ABU2YJV0</accession>
<name>A0ABU2YJV0_9FLAO</name>
<feature type="signal peptide" evidence="1">
    <location>
        <begin position="1"/>
        <end position="22"/>
    </location>
</feature>
<evidence type="ECO:0000313" key="3">
    <source>
        <dbReference type="Proteomes" id="UP001259492"/>
    </source>
</evidence>
<dbReference type="RefSeq" id="WP_311426930.1">
    <property type="nucleotide sequence ID" value="NZ_JAVRIA010000002.1"/>
</dbReference>
<dbReference type="PROSITE" id="PS51257">
    <property type="entry name" value="PROKAR_LIPOPROTEIN"/>
    <property type="match status" value="1"/>
</dbReference>
<evidence type="ECO:0000313" key="2">
    <source>
        <dbReference type="EMBL" id="MDT0558161.1"/>
    </source>
</evidence>
<evidence type="ECO:0000256" key="1">
    <source>
        <dbReference type="SAM" id="SignalP"/>
    </source>
</evidence>
<organism evidence="2 3">
    <name type="scientific">Microcosmobacter mediterraneus</name>
    <dbReference type="NCBI Taxonomy" id="3075607"/>
    <lineage>
        <taxon>Bacteria</taxon>
        <taxon>Pseudomonadati</taxon>
        <taxon>Bacteroidota</taxon>
        <taxon>Flavobacteriia</taxon>
        <taxon>Flavobacteriales</taxon>
        <taxon>Flavobacteriaceae</taxon>
        <taxon>Microcosmobacter</taxon>
    </lineage>
</organism>
<proteinExistence type="predicted"/>
<feature type="chain" id="PRO_5047415311" description="Cytochrome c domain-containing protein" evidence="1">
    <location>
        <begin position="23"/>
        <end position="119"/>
    </location>
</feature>
<keyword evidence="1" id="KW-0732">Signal</keyword>
<dbReference type="Proteomes" id="UP001259492">
    <property type="component" value="Unassembled WGS sequence"/>
</dbReference>
<dbReference type="EMBL" id="JAVRIA010000002">
    <property type="protein sequence ID" value="MDT0558161.1"/>
    <property type="molecule type" value="Genomic_DNA"/>
</dbReference>
<keyword evidence="3" id="KW-1185">Reference proteome</keyword>
<sequence length="119" mass="13164">MKATYFLLIVVILTFGCTNVSEIDLIDDTPPPELVTYNNTVKAIIDNNCILCHSNPPVNGAPMSLTTFDDVKIAVEMRGLIERISSEDLAFLMPFGGPRLPQNLIDAVIEWQENGLLED</sequence>